<dbReference type="InterPro" id="IPR012902">
    <property type="entry name" value="N_methyl_site"/>
</dbReference>
<feature type="transmembrane region" description="Helical" evidence="6">
    <location>
        <begin position="12"/>
        <end position="35"/>
    </location>
</feature>
<dbReference type="EMBL" id="JARXHW010000007">
    <property type="protein sequence ID" value="MDQ8206848.1"/>
    <property type="molecule type" value="Genomic_DNA"/>
</dbReference>
<proteinExistence type="predicted"/>
<dbReference type="InterPro" id="IPR045584">
    <property type="entry name" value="Pilin-like"/>
</dbReference>
<dbReference type="Gene3D" id="3.30.700.10">
    <property type="entry name" value="Glycoprotein, Type 4 Pilin"/>
    <property type="match status" value="1"/>
</dbReference>
<sequence>MNEPYTPAKQGFTLVELAISVSIVGILAAISIPAFQRSRDNTRIGALEHDLRLYEQEFDTFELDNGHYPDSVSAVGVYPEGMAERMSSAWKMPSPIGGTYRWVYTTESDPANRSAYINIVHSGQYPIAIDPGRLKDIDAHIDDGDPSSGSLQISGENLRYYIKL</sequence>
<dbReference type="RefSeq" id="WP_308948974.1">
    <property type="nucleotide sequence ID" value="NZ_JARXHW010000007.1"/>
</dbReference>
<protein>
    <submittedName>
        <fullName evidence="7">Prepilin-type N-terminal cleavage/methylation domain-containing protein</fullName>
    </submittedName>
</protein>
<keyword evidence="4 6" id="KW-1133">Transmembrane helix</keyword>
<dbReference type="Proteomes" id="UP001225316">
    <property type="component" value="Unassembled WGS sequence"/>
</dbReference>
<dbReference type="PROSITE" id="PS00409">
    <property type="entry name" value="PROKAR_NTER_METHYL"/>
    <property type="match status" value="1"/>
</dbReference>
<evidence type="ECO:0000256" key="6">
    <source>
        <dbReference type="SAM" id="Phobius"/>
    </source>
</evidence>
<dbReference type="PANTHER" id="PTHR30093">
    <property type="entry name" value="GENERAL SECRETION PATHWAY PROTEIN G"/>
    <property type="match status" value="1"/>
</dbReference>
<evidence type="ECO:0000313" key="7">
    <source>
        <dbReference type="EMBL" id="MDQ8206848.1"/>
    </source>
</evidence>
<dbReference type="NCBIfam" id="TIGR02532">
    <property type="entry name" value="IV_pilin_GFxxxE"/>
    <property type="match status" value="1"/>
</dbReference>
<comment type="caution">
    <text evidence="7">The sequence shown here is derived from an EMBL/GenBank/DDBJ whole genome shotgun (WGS) entry which is preliminary data.</text>
</comment>
<organism evidence="7 8">
    <name type="scientific">Thalassobacterium maritimum</name>
    <dbReference type="NCBI Taxonomy" id="3041265"/>
    <lineage>
        <taxon>Bacteria</taxon>
        <taxon>Pseudomonadati</taxon>
        <taxon>Verrucomicrobiota</taxon>
        <taxon>Opitutia</taxon>
        <taxon>Puniceicoccales</taxon>
        <taxon>Coraliomargaritaceae</taxon>
        <taxon>Thalassobacterium</taxon>
    </lineage>
</organism>
<name>A0ABU1ARQ9_9BACT</name>
<keyword evidence="3 6" id="KW-0812">Transmembrane</keyword>
<dbReference type="Pfam" id="PF07963">
    <property type="entry name" value="N_methyl"/>
    <property type="match status" value="1"/>
</dbReference>
<dbReference type="SUPFAM" id="SSF54523">
    <property type="entry name" value="Pili subunits"/>
    <property type="match status" value="1"/>
</dbReference>
<reference evidence="7 8" key="1">
    <citation type="submission" date="2023-04" db="EMBL/GenBank/DDBJ databases">
        <title>A novel bacteria isolated from coastal sediment.</title>
        <authorList>
            <person name="Liu X.-J."/>
            <person name="Du Z.-J."/>
        </authorList>
    </citation>
    <scope>NUCLEOTIDE SEQUENCE [LARGE SCALE GENOMIC DNA]</scope>
    <source>
        <strain evidence="7 8">SDUM461003</strain>
    </source>
</reference>
<evidence type="ECO:0000256" key="1">
    <source>
        <dbReference type="ARBA" id="ARBA00004167"/>
    </source>
</evidence>
<dbReference type="InterPro" id="IPR000983">
    <property type="entry name" value="Bac_GSPG_pilin"/>
</dbReference>
<comment type="subcellular location">
    <subcellularLocation>
        <location evidence="1">Membrane</location>
        <topology evidence="1">Single-pass membrane protein</topology>
    </subcellularLocation>
</comment>
<evidence type="ECO:0000256" key="3">
    <source>
        <dbReference type="ARBA" id="ARBA00022692"/>
    </source>
</evidence>
<dbReference type="PANTHER" id="PTHR30093:SF44">
    <property type="entry name" value="TYPE II SECRETION SYSTEM CORE PROTEIN G"/>
    <property type="match status" value="1"/>
</dbReference>
<evidence type="ECO:0000313" key="8">
    <source>
        <dbReference type="Proteomes" id="UP001225316"/>
    </source>
</evidence>
<keyword evidence="8" id="KW-1185">Reference proteome</keyword>
<evidence type="ECO:0000256" key="5">
    <source>
        <dbReference type="ARBA" id="ARBA00023136"/>
    </source>
</evidence>
<gene>
    <name evidence="7" type="ORF">QEH52_04965</name>
</gene>
<evidence type="ECO:0000256" key="2">
    <source>
        <dbReference type="ARBA" id="ARBA00022481"/>
    </source>
</evidence>
<keyword evidence="2" id="KW-0488">Methylation</keyword>
<dbReference type="PRINTS" id="PR00813">
    <property type="entry name" value="BCTERIALGSPG"/>
</dbReference>
<accession>A0ABU1ARQ9</accession>
<evidence type="ECO:0000256" key="4">
    <source>
        <dbReference type="ARBA" id="ARBA00022989"/>
    </source>
</evidence>
<keyword evidence="5 6" id="KW-0472">Membrane</keyword>